<feature type="compositionally biased region" description="Basic and acidic residues" evidence="6">
    <location>
        <begin position="353"/>
        <end position="362"/>
    </location>
</feature>
<feature type="compositionally biased region" description="Polar residues" evidence="6">
    <location>
        <begin position="595"/>
        <end position="606"/>
    </location>
</feature>
<feature type="compositionally biased region" description="Polar residues" evidence="6">
    <location>
        <begin position="553"/>
        <end position="580"/>
    </location>
</feature>
<evidence type="ECO:0000256" key="4">
    <source>
        <dbReference type="ARBA" id="ARBA00023054"/>
    </source>
</evidence>
<dbReference type="InterPro" id="IPR001715">
    <property type="entry name" value="CH_dom"/>
</dbReference>
<feature type="domain" description="Calponin-homology (CH)" evidence="7">
    <location>
        <begin position="415"/>
        <end position="521"/>
    </location>
</feature>
<dbReference type="InterPro" id="IPR050540">
    <property type="entry name" value="F-actin_Monoox_Mical"/>
</dbReference>
<evidence type="ECO:0000259" key="7">
    <source>
        <dbReference type="PROSITE" id="PS50021"/>
    </source>
</evidence>
<keyword evidence="2" id="KW-0597">Phosphoprotein</keyword>
<dbReference type="STRING" id="6198.A0A074ZPP8"/>
<feature type="domain" description="BMERB" evidence="9">
    <location>
        <begin position="779"/>
        <end position="935"/>
    </location>
</feature>
<proteinExistence type="predicted"/>
<feature type="region of interest" description="Disordered" evidence="6">
    <location>
        <begin position="545"/>
        <end position="581"/>
    </location>
</feature>
<gene>
    <name evidence="10" type="ORF">T265_13462</name>
</gene>
<dbReference type="Proteomes" id="UP000054324">
    <property type="component" value="Unassembled WGS sequence"/>
</dbReference>
<keyword evidence="4 5" id="KW-0175">Coiled coil</keyword>
<dbReference type="Pfam" id="PF00307">
    <property type="entry name" value="CH"/>
    <property type="match status" value="1"/>
</dbReference>
<name>A0A074ZPP8_OPIVI</name>
<feature type="compositionally biased region" description="Polar residues" evidence="6">
    <location>
        <begin position="395"/>
        <end position="415"/>
    </location>
</feature>
<dbReference type="PANTHER" id="PTHR23167:SF46">
    <property type="entry name" value="EPS15 HOMOLOGY DOMAIN CONTAINING PROTEIN-BINDING PROTEIN 1, ISOFORM F"/>
    <property type="match status" value="1"/>
</dbReference>
<protein>
    <recommendedName>
        <fullName evidence="12">Calponin-homology (CH) domain-containing protein</fullName>
    </recommendedName>
</protein>
<dbReference type="AlphaFoldDB" id="A0A074ZPP8"/>
<organism evidence="10 11">
    <name type="scientific">Opisthorchis viverrini</name>
    <name type="common">Southeast Asian liver fluke</name>
    <dbReference type="NCBI Taxonomy" id="6198"/>
    <lineage>
        <taxon>Eukaryota</taxon>
        <taxon>Metazoa</taxon>
        <taxon>Spiralia</taxon>
        <taxon>Lophotrochozoa</taxon>
        <taxon>Platyhelminthes</taxon>
        <taxon>Trematoda</taxon>
        <taxon>Digenea</taxon>
        <taxon>Opisthorchiida</taxon>
        <taxon>Opisthorchiata</taxon>
        <taxon>Opisthorchiidae</taxon>
        <taxon>Opisthorchis</taxon>
    </lineage>
</organism>
<dbReference type="InterPro" id="IPR019448">
    <property type="entry name" value="NT-C2"/>
</dbReference>
<accession>A0A074ZPP8</accession>
<evidence type="ECO:0000256" key="1">
    <source>
        <dbReference type="ARBA" id="ARBA00004177"/>
    </source>
</evidence>
<dbReference type="Gene3D" id="1.10.418.10">
    <property type="entry name" value="Calponin-like domain"/>
    <property type="match status" value="1"/>
</dbReference>
<feature type="non-terminal residue" evidence="10">
    <location>
        <position position="1"/>
    </location>
</feature>
<dbReference type="Pfam" id="PF10358">
    <property type="entry name" value="NT-C2"/>
    <property type="match status" value="1"/>
</dbReference>
<feature type="coiled-coil region" evidence="5">
    <location>
        <begin position="797"/>
        <end position="828"/>
    </location>
</feature>
<dbReference type="PROSITE" id="PS50021">
    <property type="entry name" value="CH"/>
    <property type="match status" value="1"/>
</dbReference>
<dbReference type="PROSITE" id="PS51848">
    <property type="entry name" value="BMERB"/>
    <property type="match status" value="1"/>
</dbReference>
<feature type="domain" description="C2 NT-type" evidence="8">
    <location>
        <begin position="95"/>
        <end position="254"/>
    </location>
</feature>
<dbReference type="PANTHER" id="PTHR23167">
    <property type="entry name" value="CALPONIN HOMOLOGY DOMAIN-CONTAINING PROTEIN DDB_G0272472-RELATED"/>
    <property type="match status" value="1"/>
</dbReference>
<reference evidence="10 11" key="1">
    <citation type="submission" date="2013-11" db="EMBL/GenBank/DDBJ databases">
        <title>Opisthorchis viverrini - life in the bile duct.</title>
        <authorList>
            <person name="Young N.D."/>
            <person name="Nagarajan N."/>
            <person name="Lin S.J."/>
            <person name="Korhonen P.K."/>
            <person name="Jex A.R."/>
            <person name="Hall R.S."/>
            <person name="Safavi-Hemami H."/>
            <person name="Kaewkong W."/>
            <person name="Bertrand D."/>
            <person name="Gao S."/>
            <person name="Seet Q."/>
            <person name="Wongkham S."/>
            <person name="Teh B.T."/>
            <person name="Wongkham C."/>
            <person name="Intapan P.M."/>
            <person name="Maleewong W."/>
            <person name="Yang X."/>
            <person name="Hu M."/>
            <person name="Wang Z."/>
            <person name="Hofmann A."/>
            <person name="Sternberg P.W."/>
            <person name="Tan P."/>
            <person name="Wang J."/>
            <person name="Gasser R.B."/>
        </authorList>
    </citation>
    <scope>NUCLEOTIDE SEQUENCE [LARGE SCALE GENOMIC DNA]</scope>
</reference>
<dbReference type="Pfam" id="PF12130">
    <property type="entry name" value="bMERB_dom"/>
    <property type="match status" value="1"/>
</dbReference>
<evidence type="ECO:0000256" key="3">
    <source>
        <dbReference type="ARBA" id="ARBA00022753"/>
    </source>
</evidence>
<dbReference type="InterPro" id="IPR022735">
    <property type="entry name" value="bMERB_dom"/>
</dbReference>
<evidence type="ECO:0000256" key="2">
    <source>
        <dbReference type="ARBA" id="ARBA00022553"/>
    </source>
</evidence>
<dbReference type="FunFam" id="1.10.418.10:FF:000023">
    <property type="entry name" value="EH domain-binding protein 1 isoform X1"/>
    <property type="match status" value="1"/>
</dbReference>
<dbReference type="InterPro" id="IPR036872">
    <property type="entry name" value="CH_dom_sf"/>
</dbReference>
<dbReference type="PROSITE" id="PS51840">
    <property type="entry name" value="C2_NT"/>
    <property type="match status" value="1"/>
</dbReference>
<dbReference type="RefSeq" id="XP_009167228.1">
    <property type="nucleotide sequence ID" value="XM_009168964.1"/>
</dbReference>
<keyword evidence="3" id="KW-0967">Endosome</keyword>
<evidence type="ECO:0000259" key="9">
    <source>
        <dbReference type="PROSITE" id="PS51848"/>
    </source>
</evidence>
<sequence>CLKRNRSAVTTFRCLAAVPPEGSTRAEILPGCPGLDRGSQEAEAWFEPRTFVLALTTELFRPRCLSAILLQFWLSLRVSTSSGGDIRPMSVWRRLQRIGKKAAKFQFTASLQELCIECSSQYKPGTVLVVWSRRSRRYTSKPIDCQQSEENTNAYNHVWSMPENVEFTTTLYRSEKALQFEEKEWICQIEEVGGAAQARFAGPTVRRRVLATRQIELSEFASGIPTQTSLKIQLRLASKKLVSASLLITLHSVILKEGDATDEDMISLASVMSLSRAGSFNVGSGLTVNDVGGVGSVSPSFQRFCSTRYPPGYGAKLSASLGGSTFHTDLGKLTAKLQALQHVPDEAETENESEQHETEGNKCNDLSAVQSDVQINADSPKGDTKPPPTVVPTASLPNVTESQSPFNTDSKTTAGRSGQDLLVWCQEVTRDCPMVHITDLTTSFQSGLAFCAILHHYYPDKIDMNSLSKNNPVDNCRLAFDVASKLGIPRVLDPVELTLPTRPPDLLSMMTYLHQMRMHCCGPPPAEVPKPVVGILQGNGIIPCSPARRPSMGSEQVLTSRSPRPTSANRRCSTENSSASMRYEHMLSKARQLLEQTRSQHQQQSLAHLPYTDALPPLASTRKPRPHSTFGMPNCGPLEKVKSSSGPDGSAETHQTTRHSSTRTICMPNGTSAATGGSTASAVTTTGPQSPSPRKAVISNSFTSTDGVKVLHLKLSQLNLFASGRGSTAPVPIRIGEHHFSAKTSSSPTVTRNVIRVEPENSDTLHRLNPVDSKQPSTRAVPSTTMVEQPPALSNYIKNEQDELDRAQQELDQEAADLEQRLRHHMKSAPGTAAEEELLRRWFVLVSRKSALIHRGHQLSIMEKEDDLKKKIEMLQEELRRVLSIEEFMKTDSDRRREELLLRDLVKLINERDDMIKELDLNEQALAEDLQHEQCANINAHFVSRDRSDRCVIQ</sequence>
<dbReference type="SUPFAM" id="SSF47576">
    <property type="entry name" value="Calponin-homology domain, CH-domain"/>
    <property type="match status" value="1"/>
</dbReference>
<dbReference type="GeneID" id="20327629"/>
<feature type="compositionally biased region" description="Low complexity" evidence="6">
    <location>
        <begin position="662"/>
        <end position="687"/>
    </location>
</feature>
<feature type="compositionally biased region" description="Polar residues" evidence="6">
    <location>
        <begin position="367"/>
        <end position="377"/>
    </location>
</feature>
<feature type="region of interest" description="Disordered" evidence="6">
    <location>
        <begin position="342"/>
        <end position="415"/>
    </location>
</feature>
<dbReference type="SMART" id="SM01203">
    <property type="entry name" value="DUF3585"/>
    <property type="match status" value="1"/>
</dbReference>
<dbReference type="CTD" id="20327629"/>
<evidence type="ECO:0000259" key="8">
    <source>
        <dbReference type="PROSITE" id="PS51840"/>
    </source>
</evidence>
<feature type="region of interest" description="Disordered" evidence="6">
    <location>
        <begin position="595"/>
        <end position="695"/>
    </location>
</feature>
<dbReference type="OrthoDB" id="5972258at2759"/>
<evidence type="ECO:0000256" key="5">
    <source>
        <dbReference type="SAM" id="Coils"/>
    </source>
</evidence>
<keyword evidence="11" id="KW-1185">Reference proteome</keyword>
<evidence type="ECO:0000313" key="11">
    <source>
        <dbReference type="Proteomes" id="UP000054324"/>
    </source>
</evidence>
<comment type="subcellular location">
    <subcellularLocation>
        <location evidence="1">Endosome</location>
    </subcellularLocation>
</comment>
<evidence type="ECO:0000313" key="10">
    <source>
        <dbReference type="EMBL" id="KER29076.1"/>
    </source>
</evidence>
<dbReference type="SMART" id="SM00033">
    <property type="entry name" value="CH"/>
    <property type="match status" value="1"/>
</dbReference>
<dbReference type="EMBL" id="KL596686">
    <property type="protein sequence ID" value="KER29076.1"/>
    <property type="molecule type" value="Genomic_DNA"/>
</dbReference>
<dbReference type="GO" id="GO:0005768">
    <property type="term" value="C:endosome"/>
    <property type="evidence" value="ECO:0007669"/>
    <property type="project" value="UniProtKB-SubCell"/>
</dbReference>
<dbReference type="KEGG" id="ovi:T265_13462"/>
<evidence type="ECO:0008006" key="12">
    <source>
        <dbReference type="Google" id="ProtNLM"/>
    </source>
</evidence>
<evidence type="ECO:0000256" key="6">
    <source>
        <dbReference type="SAM" id="MobiDB-lite"/>
    </source>
</evidence>